<feature type="non-terminal residue" evidence="2">
    <location>
        <position position="1"/>
    </location>
</feature>
<dbReference type="EMBL" id="GEBQ01028729">
    <property type="protein sequence ID" value="JAT11248.1"/>
    <property type="molecule type" value="Transcribed_RNA"/>
</dbReference>
<dbReference type="AlphaFoldDB" id="A0A1B6KIH0"/>
<gene>
    <name evidence="2" type="ORF">g.12076</name>
</gene>
<sequence length="273" mass="31683">PFNLVLHHAARSFLTTAIEYLLVFMKPRYVKFDNTDMTSELEIPPKTDLEKNEVEDETLETPWQLKKIVHLTVIRHRPRRLRVFGLYMGAIFIAFYFFASTLSFSLLPECSDREIDGWLSVTPSVTLNFYLDCMLTTLVFEEYEGDDLPGGSDKCLQPPVIGESMDEECGEPNPNGDTCIVQPVTYQMRRVIDDTISANRTIKYNRSQQIVEMHRIYRYRCPSTTTLDFSRLYSYSSEIPSLQTIVNYFGDSRSTGWKHHIKEWISPRVTDGF</sequence>
<evidence type="ECO:0000313" key="2">
    <source>
        <dbReference type="EMBL" id="JAT11248.1"/>
    </source>
</evidence>
<keyword evidence="1" id="KW-0472">Membrane</keyword>
<keyword evidence="1" id="KW-1133">Transmembrane helix</keyword>
<organism evidence="2">
    <name type="scientific">Graphocephala atropunctata</name>
    <dbReference type="NCBI Taxonomy" id="36148"/>
    <lineage>
        <taxon>Eukaryota</taxon>
        <taxon>Metazoa</taxon>
        <taxon>Ecdysozoa</taxon>
        <taxon>Arthropoda</taxon>
        <taxon>Hexapoda</taxon>
        <taxon>Insecta</taxon>
        <taxon>Pterygota</taxon>
        <taxon>Neoptera</taxon>
        <taxon>Paraneoptera</taxon>
        <taxon>Hemiptera</taxon>
        <taxon>Auchenorrhyncha</taxon>
        <taxon>Membracoidea</taxon>
        <taxon>Cicadellidae</taxon>
        <taxon>Cicadellinae</taxon>
        <taxon>Cicadellini</taxon>
        <taxon>Graphocephala</taxon>
    </lineage>
</organism>
<evidence type="ECO:0000256" key="1">
    <source>
        <dbReference type="SAM" id="Phobius"/>
    </source>
</evidence>
<keyword evidence="1" id="KW-0812">Transmembrane</keyword>
<reference evidence="2" key="1">
    <citation type="submission" date="2015-11" db="EMBL/GenBank/DDBJ databases">
        <title>De novo transcriptome assembly of four potential Pierce s Disease insect vectors from Arizona vineyards.</title>
        <authorList>
            <person name="Tassone E.E."/>
        </authorList>
    </citation>
    <scope>NUCLEOTIDE SEQUENCE</scope>
</reference>
<protein>
    <submittedName>
        <fullName evidence="2">Uncharacterized protein</fullName>
    </submittedName>
</protein>
<accession>A0A1B6KIH0</accession>
<name>A0A1B6KIH0_9HEMI</name>
<proteinExistence type="predicted"/>
<feature type="transmembrane region" description="Helical" evidence="1">
    <location>
        <begin position="84"/>
        <end position="107"/>
    </location>
</feature>